<dbReference type="EMBL" id="CAMAPF010000047">
    <property type="protein sequence ID" value="CAH9084747.1"/>
    <property type="molecule type" value="Genomic_DNA"/>
</dbReference>
<protein>
    <recommendedName>
        <fullName evidence="4">Phytocyanin domain-containing protein</fullName>
    </recommendedName>
</protein>
<proteinExistence type="predicted"/>
<organism evidence="5 6">
    <name type="scientific">Cuscuta epithymum</name>
    <dbReference type="NCBI Taxonomy" id="186058"/>
    <lineage>
        <taxon>Eukaryota</taxon>
        <taxon>Viridiplantae</taxon>
        <taxon>Streptophyta</taxon>
        <taxon>Embryophyta</taxon>
        <taxon>Tracheophyta</taxon>
        <taxon>Spermatophyta</taxon>
        <taxon>Magnoliopsida</taxon>
        <taxon>eudicotyledons</taxon>
        <taxon>Gunneridae</taxon>
        <taxon>Pentapetalae</taxon>
        <taxon>asterids</taxon>
        <taxon>lamiids</taxon>
        <taxon>Solanales</taxon>
        <taxon>Convolvulaceae</taxon>
        <taxon>Cuscuteae</taxon>
        <taxon>Cuscuta</taxon>
        <taxon>Cuscuta subgen. Cuscuta</taxon>
    </lineage>
</organism>
<dbReference type="PANTHER" id="PTHR33021">
    <property type="entry name" value="BLUE COPPER PROTEIN"/>
    <property type="match status" value="1"/>
</dbReference>
<keyword evidence="3" id="KW-0732">Signal</keyword>
<dbReference type="PROSITE" id="PS00196">
    <property type="entry name" value="COPPER_BLUE"/>
    <property type="match status" value="1"/>
</dbReference>
<name>A0AAV0CSV0_9ASTE</name>
<dbReference type="Gene3D" id="2.60.40.420">
    <property type="entry name" value="Cupredoxins - blue copper proteins"/>
    <property type="match status" value="1"/>
</dbReference>
<evidence type="ECO:0000313" key="5">
    <source>
        <dbReference type="EMBL" id="CAH9084747.1"/>
    </source>
</evidence>
<accession>A0AAV0CSV0</accession>
<evidence type="ECO:0000259" key="4">
    <source>
        <dbReference type="PROSITE" id="PS51485"/>
    </source>
</evidence>
<dbReference type="GO" id="GO:0046872">
    <property type="term" value="F:metal ion binding"/>
    <property type="evidence" value="ECO:0007669"/>
    <property type="project" value="UniProtKB-KW"/>
</dbReference>
<evidence type="ECO:0000256" key="2">
    <source>
        <dbReference type="ARBA" id="ARBA00023008"/>
    </source>
</evidence>
<dbReference type="PROSITE" id="PS51485">
    <property type="entry name" value="PHYTOCYANIN"/>
    <property type="match status" value="1"/>
</dbReference>
<evidence type="ECO:0000256" key="3">
    <source>
        <dbReference type="SAM" id="SignalP"/>
    </source>
</evidence>
<dbReference type="InterPro" id="IPR039391">
    <property type="entry name" value="Phytocyanin-like"/>
</dbReference>
<feature type="signal peptide" evidence="3">
    <location>
        <begin position="1"/>
        <end position="41"/>
    </location>
</feature>
<dbReference type="InterPro" id="IPR028871">
    <property type="entry name" value="BlueCu_1_BS"/>
</dbReference>
<evidence type="ECO:0000313" key="6">
    <source>
        <dbReference type="Proteomes" id="UP001152523"/>
    </source>
</evidence>
<dbReference type="PANTHER" id="PTHR33021:SF9">
    <property type="entry name" value="PUTATIVE, EXPRESSED-RELATED"/>
    <property type="match status" value="1"/>
</dbReference>
<dbReference type="Proteomes" id="UP001152523">
    <property type="component" value="Unassembled WGS sequence"/>
</dbReference>
<dbReference type="SUPFAM" id="SSF49503">
    <property type="entry name" value="Cupredoxins"/>
    <property type="match status" value="1"/>
</dbReference>
<keyword evidence="1" id="KW-0479">Metal-binding</keyword>
<sequence length="135" mass="14171">MAGKCRHQQGRGSAGVMSSSCAAAAAVVLCLLLLPAEMAEAAVYSLPPWTFSFKGNNGARYKAGDSLVFKYPKGTHNVVAVSKETYDKCGAPRLGVDKVLASGNDVFTLKKGPNYFICSFPGHCAGGMKYMVNAA</sequence>
<evidence type="ECO:0000256" key="1">
    <source>
        <dbReference type="ARBA" id="ARBA00022723"/>
    </source>
</evidence>
<dbReference type="InterPro" id="IPR008972">
    <property type="entry name" value="Cupredoxin"/>
</dbReference>
<dbReference type="GO" id="GO:0005886">
    <property type="term" value="C:plasma membrane"/>
    <property type="evidence" value="ECO:0007669"/>
    <property type="project" value="TreeGrafter"/>
</dbReference>
<feature type="domain" description="Phytocyanin" evidence="4">
    <location>
        <begin position="42"/>
        <end position="135"/>
    </location>
</feature>
<dbReference type="CDD" id="cd04216">
    <property type="entry name" value="Phytocyanin"/>
    <property type="match status" value="1"/>
</dbReference>
<keyword evidence="2" id="KW-0186">Copper</keyword>
<dbReference type="GO" id="GO:0009055">
    <property type="term" value="F:electron transfer activity"/>
    <property type="evidence" value="ECO:0007669"/>
    <property type="project" value="InterPro"/>
</dbReference>
<dbReference type="Pfam" id="PF02298">
    <property type="entry name" value="Cu_bind_like"/>
    <property type="match status" value="1"/>
</dbReference>
<dbReference type="AlphaFoldDB" id="A0AAV0CSV0"/>
<keyword evidence="6" id="KW-1185">Reference proteome</keyword>
<feature type="chain" id="PRO_5043852298" description="Phytocyanin domain-containing protein" evidence="3">
    <location>
        <begin position="42"/>
        <end position="135"/>
    </location>
</feature>
<comment type="caution">
    <text evidence="5">The sequence shown here is derived from an EMBL/GenBank/DDBJ whole genome shotgun (WGS) entry which is preliminary data.</text>
</comment>
<dbReference type="InterPro" id="IPR003245">
    <property type="entry name" value="Phytocyanin_dom"/>
</dbReference>
<reference evidence="5" key="1">
    <citation type="submission" date="2022-07" db="EMBL/GenBank/DDBJ databases">
        <authorList>
            <person name="Macas J."/>
            <person name="Novak P."/>
            <person name="Neumann P."/>
        </authorList>
    </citation>
    <scope>NUCLEOTIDE SEQUENCE</scope>
</reference>
<gene>
    <name evidence="5" type="ORF">CEPIT_LOCUS8995</name>
</gene>